<proteinExistence type="predicted"/>
<name>A0A136JIY7_9PEZI</name>
<dbReference type="EMBL" id="KQ964245">
    <property type="protein sequence ID" value="KXJ97096.1"/>
    <property type="molecule type" value="Genomic_DNA"/>
</dbReference>
<organism evidence="2 3">
    <name type="scientific">Microdochium bolleyi</name>
    <dbReference type="NCBI Taxonomy" id="196109"/>
    <lineage>
        <taxon>Eukaryota</taxon>
        <taxon>Fungi</taxon>
        <taxon>Dikarya</taxon>
        <taxon>Ascomycota</taxon>
        <taxon>Pezizomycotina</taxon>
        <taxon>Sordariomycetes</taxon>
        <taxon>Xylariomycetidae</taxon>
        <taxon>Xylariales</taxon>
        <taxon>Microdochiaceae</taxon>
        <taxon>Microdochium</taxon>
    </lineage>
</organism>
<gene>
    <name evidence="2" type="ORF">Micbo1qcDRAFT_5316</name>
</gene>
<feature type="transmembrane region" description="Helical" evidence="1">
    <location>
        <begin position="20"/>
        <end position="40"/>
    </location>
</feature>
<keyword evidence="1" id="KW-0812">Transmembrane</keyword>
<evidence type="ECO:0000256" key="1">
    <source>
        <dbReference type="SAM" id="Phobius"/>
    </source>
</evidence>
<accession>A0A136JIY7</accession>
<keyword evidence="1" id="KW-0472">Membrane</keyword>
<evidence type="ECO:0000313" key="2">
    <source>
        <dbReference type="EMBL" id="KXJ97096.1"/>
    </source>
</evidence>
<sequence length="89" mass="9932">MASANVYSCSSTSREQLYKMWCFQMVRTWIFGVYVSILLADDVQAWRRMGLARTHARTQGWAFAGGAREGSDGNCGTRFSVGQVSRRAA</sequence>
<keyword evidence="3" id="KW-1185">Reference proteome</keyword>
<keyword evidence="1" id="KW-1133">Transmembrane helix</keyword>
<dbReference type="AlphaFoldDB" id="A0A136JIY7"/>
<dbReference type="InParanoid" id="A0A136JIY7"/>
<dbReference type="Proteomes" id="UP000070501">
    <property type="component" value="Unassembled WGS sequence"/>
</dbReference>
<evidence type="ECO:0000313" key="3">
    <source>
        <dbReference type="Proteomes" id="UP000070501"/>
    </source>
</evidence>
<reference evidence="3" key="1">
    <citation type="submission" date="2016-02" db="EMBL/GenBank/DDBJ databases">
        <title>Draft genome sequence of Microdochium bolleyi, a fungal endophyte of beachgrass.</title>
        <authorList>
            <consortium name="DOE Joint Genome Institute"/>
            <person name="David A.S."/>
            <person name="May G."/>
            <person name="Haridas S."/>
            <person name="Lim J."/>
            <person name="Wang M."/>
            <person name="Labutti K."/>
            <person name="Lipzen A."/>
            <person name="Barry K."/>
            <person name="Grigoriev I.V."/>
        </authorList>
    </citation>
    <scope>NUCLEOTIDE SEQUENCE [LARGE SCALE GENOMIC DNA]</scope>
    <source>
        <strain evidence="3">J235TASD1</strain>
    </source>
</reference>
<protein>
    <submittedName>
        <fullName evidence="2">Uncharacterized protein</fullName>
    </submittedName>
</protein>